<accession>A0A498KTZ5</accession>
<sequence>MTEPSSDEQHDPDRPVLELSDIETIEERRANAIAREGYRTVWEVYQASETELSNDVDELNIAQVGYLKSGIGDLDPESYLYRPHFAPDEDRPNPVPLFDPVTEGWKGLSESHHPDPADSAPTEHAPTETEGVEPDTSKANTEVTAEDETAESSDSAARLNWETDSSATVLDSDPLVRLPTRLSSMAAILVAVVVSALIAVPVGLAGAFAAGLGSAALFTLTFLALTSEKPQYVVAGSLLLVVSSIAFLGSIGLAVRLSSGTLPTLASVALILGLSTVTLDLTVGLRSAVRKRVKSSLLTISLALPLAGIVTLSLDSPLVYELLTAGVAAVERFLQSSSTGVAPFGVLLGELAFVIVGFGLLRARVPAAVVPPVFQILFTDGRSRFVEAIGSRLWYVLIFGLYPLAVLISSVGLTVETPTGVTGYGPTVATLSEAVFQMAWGIGRTVLYHWLLLGILSVLCLVPILAAIRKYILLDSNRRPVFVSILGYVSVLFVISVGAPVVVSQLETTLAQLAEQQAFARTVYGLYRLLGPVTLLLAGSYLGVVVIALLLYAVYLLELFNVVPNDTSGLALGCGFVLLAAIALGLIDAAASPLIMFVAIAGVFYIWDLGQYAAALGSRLGRHTETKEVELVHSVGGFVAAGLAAGLAYGGYRVTTGVQFSGSTPQLLLGLVFSIGGMITLLFSLRD</sequence>
<protein>
    <submittedName>
        <fullName evidence="3">Uncharacterized protein</fullName>
    </submittedName>
</protein>
<dbReference type="Pfam" id="PF24363">
    <property type="entry name" value="DUF7519"/>
    <property type="match status" value="1"/>
</dbReference>
<evidence type="ECO:0000256" key="1">
    <source>
        <dbReference type="SAM" id="MobiDB-lite"/>
    </source>
</evidence>
<keyword evidence="2" id="KW-1133">Transmembrane helix</keyword>
<dbReference type="AlphaFoldDB" id="A0A498KTZ5"/>
<feature type="region of interest" description="Disordered" evidence="1">
    <location>
        <begin position="102"/>
        <end position="156"/>
    </location>
</feature>
<keyword evidence="2" id="KW-0472">Membrane</keyword>
<comment type="caution">
    <text evidence="3">The sequence shown here is derived from an EMBL/GenBank/DDBJ whole genome shotgun (WGS) entry which is preliminary data.</text>
</comment>
<feature type="transmembrane region" description="Helical" evidence="2">
    <location>
        <begin position="206"/>
        <end position="225"/>
    </location>
</feature>
<dbReference type="Proteomes" id="UP000289691">
    <property type="component" value="Unassembled WGS sequence"/>
</dbReference>
<feature type="transmembrane region" description="Helical" evidence="2">
    <location>
        <begin position="631"/>
        <end position="652"/>
    </location>
</feature>
<keyword evidence="2" id="KW-0812">Transmembrane</keyword>
<reference evidence="3 4" key="1">
    <citation type="submission" date="2019-01" db="EMBL/GenBank/DDBJ databases">
        <title>Halorientalis sp. F13-25 a new haloarchaeum isolated from hypersaline water.</title>
        <authorList>
            <person name="Ana D.-V."/>
            <person name="Cristina S.-P."/>
            <person name="Antonio V."/>
        </authorList>
    </citation>
    <scope>NUCLEOTIDE SEQUENCE [LARGE SCALE GENOMIC DNA]</scope>
    <source>
        <strain evidence="3 4">F13-25</strain>
    </source>
</reference>
<dbReference type="InterPro" id="IPR055941">
    <property type="entry name" value="DUF7519"/>
</dbReference>
<feature type="transmembrane region" description="Helical" evidence="2">
    <location>
        <begin position="393"/>
        <end position="415"/>
    </location>
</feature>
<feature type="transmembrane region" description="Helical" evidence="2">
    <location>
        <begin position="340"/>
        <end position="361"/>
    </location>
</feature>
<feature type="transmembrane region" description="Helical" evidence="2">
    <location>
        <begin position="664"/>
        <end position="685"/>
    </location>
</feature>
<name>A0A498KTZ5_9EURY</name>
<keyword evidence="4" id="KW-1185">Reference proteome</keyword>
<feature type="transmembrane region" description="Helical" evidence="2">
    <location>
        <begin position="265"/>
        <end position="285"/>
    </location>
</feature>
<evidence type="ECO:0000313" key="3">
    <source>
        <dbReference type="EMBL" id="RXK47805.1"/>
    </source>
</evidence>
<proteinExistence type="predicted"/>
<dbReference type="EMBL" id="RDFA01000005">
    <property type="protein sequence ID" value="RXK47805.1"/>
    <property type="molecule type" value="Genomic_DNA"/>
</dbReference>
<feature type="transmembrane region" description="Helical" evidence="2">
    <location>
        <begin position="535"/>
        <end position="557"/>
    </location>
</feature>
<evidence type="ECO:0000313" key="4">
    <source>
        <dbReference type="Proteomes" id="UP000289691"/>
    </source>
</evidence>
<feature type="transmembrane region" description="Helical" evidence="2">
    <location>
        <begin position="593"/>
        <end position="610"/>
    </location>
</feature>
<feature type="transmembrane region" description="Helical" evidence="2">
    <location>
        <begin position="297"/>
        <end position="320"/>
    </location>
</feature>
<gene>
    <name evidence="3" type="ORF">EAF64_14230</name>
</gene>
<feature type="transmembrane region" description="Helical" evidence="2">
    <location>
        <begin position="480"/>
        <end position="503"/>
    </location>
</feature>
<feature type="transmembrane region" description="Helical" evidence="2">
    <location>
        <begin position="447"/>
        <end position="468"/>
    </location>
</feature>
<evidence type="ECO:0000256" key="2">
    <source>
        <dbReference type="SAM" id="Phobius"/>
    </source>
</evidence>
<dbReference type="RefSeq" id="WP_129069657.1">
    <property type="nucleotide sequence ID" value="NZ_RDFA01000005.1"/>
</dbReference>
<feature type="transmembrane region" description="Helical" evidence="2">
    <location>
        <begin position="569"/>
        <end position="587"/>
    </location>
</feature>
<organism evidence="3 4">
    <name type="scientific">Halorientalis pallida</name>
    <dbReference type="NCBI Taxonomy" id="2479928"/>
    <lineage>
        <taxon>Archaea</taxon>
        <taxon>Methanobacteriati</taxon>
        <taxon>Methanobacteriota</taxon>
        <taxon>Stenosarchaea group</taxon>
        <taxon>Halobacteria</taxon>
        <taxon>Halobacteriales</taxon>
        <taxon>Haloarculaceae</taxon>
        <taxon>Halorientalis</taxon>
    </lineage>
</organism>
<feature type="transmembrane region" description="Helical" evidence="2">
    <location>
        <begin position="232"/>
        <end position="253"/>
    </location>
</feature>
<feature type="transmembrane region" description="Helical" evidence="2">
    <location>
        <begin position="182"/>
        <end position="200"/>
    </location>
</feature>